<dbReference type="EMBL" id="CAUYUJ010016638">
    <property type="protein sequence ID" value="CAK0867395.1"/>
    <property type="molecule type" value="Genomic_DNA"/>
</dbReference>
<evidence type="ECO:0000256" key="1">
    <source>
        <dbReference type="SAM" id="MobiDB-lite"/>
    </source>
</evidence>
<name>A0ABN9V4E0_9DINO</name>
<reference evidence="2" key="1">
    <citation type="submission" date="2023-10" db="EMBL/GenBank/DDBJ databases">
        <authorList>
            <person name="Chen Y."/>
            <person name="Shah S."/>
            <person name="Dougan E. K."/>
            <person name="Thang M."/>
            <person name="Chan C."/>
        </authorList>
    </citation>
    <scope>NUCLEOTIDE SEQUENCE [LARGE SCALE GENOMIC DNA]</scope>
</reference>
<accession>A0ABN9V4E0</accession>
<proteinExistence type="predicted"/>
<protein>
    <submittedName>
        <fullName evidence="2">Uncharacterized protein</fullName>
    </submittedName>
</protein>
<keyword evidence="3" id="KW-1185">Reference proteome</keyword>
<evidence type="ECO:0000313" key="2">
    <source>
        <dbReference type="EMBL" id="CAK0867395.1"/>
    </source>
</evidence>
<feature type="region of interest" description="Disordered" evidence="1">
    <location>
        <begin position="307"/>
        <end position="341"/>
    </location>
</feature>
<evidence type="ECO:0000313" key="3">
    <source>
        <dbReference type="Proteomes" id="UP001189429"/>
    </source>
</evidence>
<organism evidence="2 3">
    <name type="scientific">Prorocentrum cordatum</name>
    <dbReference type="NCBI Taxonomy" id="2364126"/>
    <lineage>
        <taxon>Eukaryota</taxon>
        <taxon>Sar</taxon>
        <taxon>Alveolata</taxon>
        <taxon>Dinophyceae</taxon>
        <taxon>Prorocentrales</taxon>
        <taxon>Prorocentraceae</taxon>
        <taxon>Prorocentrum</taxon>
    </lineage>
</organism>
<dbReference type="Proteomes" id="UP001189429">
    <property type="component" value="Unassembled WGS sequence"/>
</dbReference>
<comment type="caution">
    <text evidence="2">The sequence shown here is derived from an EMBL/GenBank/DDBJ whole genome shotgun (WGS) entry which is preliminary data.</text>
</comment>
<gene>
    <name evidence="2" type="ORF">PCOR1329_LOCUS54345</name>
</gene>
<sequence>MPRRGGARAGARWGRHCAAAWAALRWGGGSGGLAVAFAAGEGRPRGTSPLAAAAALGGPVIKGSVEEAVLPHRIYAKNTLNESLADFRLGAGSLHGALLDSEVPALFGDHLTGSREMLTTCRDGPCFKAALRSPSGRACTVAPAPGRPTCEAADPELCLETLMPLLHRAAVRAEVRVHELQKKLRAAELVNSAQAPRQLWQSRAPPRSGHAMAAGRLVDELLGFFLGVLERMDYNPRLAACLGTPVGQSMRHEVLAALEHRDAVESRLRSLRWNLASKSLVEGRHGWHSMFGRQASEVSEQATLAHRAPAQAAGSRADLVRGARPRRGAAAAADGAGGGRQ</sequence>